<name>D7L860_ARALL</name>
<organism evidence="4">
    <name type="scientific">Arabidopsis lyrata subsp. lyrata</name>
    <name type="common">Lyre-leaved rock-cress</name>
    <dbReference type="NCBI Taxonomy" id="81972"/>
    <lineage>
        <taxon>Eukaryota</taxon>
        <taxon>Viridiplantae</taxon>
        <taxon>Streptophyta</taxon>
        <taxon>Embryophyta</taxon>
        <taxon>Tracheophyta</taxon>
        <taxon>Spermatophyta</taxon>
        <taxon>Magnoliopsida</taxon>
        <taxon>eudicotyledons</taxon>
        <taxon>Gunneridae</taxon>
        <taxon>Pentapetalae</taxon>
        <taxon>rosids</taxon>
        <taxon>malvids</taxon>
        <taxon>Brassicales</taxon>
        <taxon>Brassicaceae</taxon>
        <taxon>Camelineae</taxon>
        <taxon>Arabidopsis</taxon>
    </lineage>
</organism>
<protein>
    <submittedName>
        <fullName evidence="3">Predicted protein</fullName>
    </submittedName>
</protein>
<dbReference type="Proteomes" id="UP000008694">
    <property type="component" value="Unassembled WGS sequence"/>
</dbReference>
<reference evidence="4" key="1">
    <citation type="journal article" date="2011" name="Nat. Genet.">
        <title>The Arabidopsis lyrata genome sequence and the basis of rapid genome size change.</title>
        <authorList>
            <person name="Hu T.T."/>
            <person name="Pattyn P."/>
            <person name="Bakker E.G."/>
            <person name="Cao J."/>
            <person name="Cheng J.-F."/>
            <person name="Clark R.M."/>
            <person name="Fahlgren N."/>
            <person name="Fawcett J.A."/>
            <person name="Grimwood J."/>
            <person name="Gundlach H."/>
            <person name="Haberer G."/>
            <person name="Hollister J.D."/>
            <person name="Ossowski S."/>
            <person name="Ottilar R.P."/>
            <person name="Salamov A.A."/>
            <person name="Schneeberger K."/>
            <person name="Spannagl M."/>
            <person name="Wang X."/>
            <person name="Yang L."/>
            <person name="Nasrallah M.E."/>
            <person name="Bergelson J."/>
            <person name="Carrington J.C."/>
            <person name="Gaut B.S."/>
            <person name="Schmutz J."/>
            <person name="Mayer K.F.X."/>
            <person name="Van de Peer Y."/>
            <person name="Grigoriev I.V."/>
            <person name="Nordborg M."/>
            <person name="Weigel D."/>
            <person name="Guo Y.-L."/>
        </authorList>
    </citation>
    <scope>NUCLEOTIDE SEQUENCE [LARGE SCALE GENOMIC DNA]</scope>
    <source>
        <strain evidence="4">cv. MN47</strain>
    </source>
</reference>
<accession>D7L860</accession>
<proteinExistence type="predicted"/>
<feature type="chain" id="PRO_5003102430" evidence="2">
    <location>
        <begin position="21"/>
        <end position="143"/>
    </location>
</feature>
<evidence type="ECO:0000256" key="1">
    <source>
        <dbReference type="SAM" id="MobiDB-lite"/>
    </source>
</evidence>
<evidence type="ECO:0000313" key="3">
    <source>
        <dbReference type="EMBL" id="EFH59926.1"/>
    </source>
</evidence>
<keyword evidence="4" id="KW-1185">Reference proteome</keyword>
<dbReference type="Gramene" id="Al_scaffold_0003_2950">
    <property type="protein sequence ID" value="Al_scaffold_0003_2950"/>
    <property type="gene ID" value="Al_scaffold_0003_2950"/>
</dbReference>
<evidence type="ECO:0000256" key="2">
    <source>
        <dbReference type="SAM" id="SignalP"/>
    </source>
</evidence>
<feature type="signal peptide" evidence="2">
    <location>
        <begin position="1"/>
        <end position="20"/>
    </location>
</feature>
<sequence length="143" mass="16292">MSHLIIHILTYSLRAGLSAAENNESVFFFLSLSLSLKSRYATKKKPEANCEFRLESEESPTRMTAGRRSSVRPSSPPSPVLHGVFDSPKLRGWIAKLGRSSPDLPVSSRNRILIFNYLFFKMRELRGVEMDCEDHKLRDSFTV</sequence>
<dbReference type="AlphaFoldDB" id="D7L860"/>
<gene>
    <name evidence="3" type="ORF">ARALYDRAFT_673753</name>
</gene>
<dbReference type="HOGENOM" id="CLU_1808838_0_0_1"/>
<keyword evidence="2" id="KW-0732">Signal</keyword>
<evidence type="ECO:0000313" key="4">
    <source>
        <dbReference type="Proteomes" id="UP000008694"/>
    </source>
</evidence>
<feature type="region of interest" description="Disordered" evidence="1">
    <location>
        <begin position="54"/>
        <end position="82"/>
    </location>
</feature>
<dbReference type="EMBL" id="GL348715">
    <property type="protein sequence ID" value="EFH59926.1"/>
    <property type="molecule type" value="Genomic_DNA"/>
</dbReference>